<dbReference type="PANTHER" id="PTHR28122">
    <property type="entry name" value="E3 UBIQUITIN-PROTEIN LIGASE SUBSTRATE RECEPTOR MMS22"/>
    <property type="match status" value="1"/>
</dbReference>
<dbReference type="Pfam" id="PF09462">
    <property type="entry name" value="Mus7"/>
    <property type="match status" value="1"/>
</dbReference>
<gene>
    <name evidence="1" type="ORF">DL546_007099</name>
</gene>
<dbReference type="Proteomes" id="UP000275385">
    <property type="component" value="Unassembled WGS sequence"/>
</dbReference>
<name>A0A420YA74_9PEZI</name>
<keyword evidence="2" id="KW-1185">Reference proteome</keyword>
<evidence type="ECO:0000313" key="1">
    <source>
        <dbReference type="EMBL" id="RKU44783.1"/>
    </source>
</evidence>
<dbReference type="GO" id="GO:0000724">
    <property type="term" value="P:double-strand break repair via homologous recombination"/>
    <property type="evidence" value="ECO:0007669"/>
    <property type="project" value="TreeGrafter"/>
</dbReference>
<evidence type="ECO:0000313" key="2">
    <source>
        <dbReference type="Proteomes" id="UP000275385"/>
    </source>
</evidence>
<dbReference type="STRING" id="177199.A0A420YA74"/>
<dbReference type="AlphaFoldDB" id="A0A420YA74"/>
<reference evidence="1 2" key="1">
    <citation type="submission" date="2018-08" db="EMBL/GenBank/DDBJ databases">
        <title>Draft genome of the lignicolous fungus Coniochaeta pulveracea.</title>
        <authorList>
            <person name="Borstlap C.J."/>
            <person name="De Witt R.N."/>
            <person name="Botha A."/>
            <person name="Volschenk H."/>
        </authorList>
    </citation>
    <scope>NUCLEOTIDE SEQUENCE [LARGE SCALE GENOMIC DNA]</scope>
    <source>
        <strain evidence="1 2">CAB683</strain>
    </source>
</reference>
<dbReference type="GO" id="GO:0031297">
    <property type="term" value="P:replication fork processing"/>
    <property type="evidence" value="ECO:0007669"/>
    <property type="project" value="InterPro"/>
</dbReference>
<dbReference type="OrthoDB" id="2386201at2759"/>
<accession>A0A420YA74</accession>
<dbReference type="EMBL" id="QVQW01000027">
    <property type="protein sequence ID" value="RKU44783.1"/>
    <property type="molecule type" value="Genomic_DNA"/>
</dbReference>
<proteinExistence type="predicted"/>
<organism evidence="1 2">
    <name type="scientific">Coniochaeta pulveracea</name>
    <dbReference type="NCBI Taxonomy" id="177199"/>
    <lineage>
        <taxon>Eukaryota</taxon>
        <taxon>Fungi</taxon>
        <taxon>Dikarya</taxon>
        <taxon>Ascomycota</taxon>
        <taxon>Pezizomycotina</taxon>
        <taxon>Sordariomycetes</taxon>
        <taxon>Sordariomycetidae</taxon>
        <taxon>Coniochaetales</taxon>
        <taxon>Coniochaetaceae</taxon>
        <taxon>Coniochaeta</taxon>
    </lineage>
</organism>
<dbReference type="InterPro" id="IPR019021">
    <property type="entry name" value="Mms22"/>
</dbReference>
<sequence>MGRAMMSLPRSAIGFPRDQGLCIEKTITLSARMACRFLDFGLTGIRVSAFFSSDKYGLFPELPLSLRSPYRRYLPLFLATFVKNNIYDFKDAKVSLFQLWMVSIVKPSGCLGYENILADVLKQRRRFGLERVALLPGAVPDYNSNLDMFRCGMHHLRNDLRKADSATGKLLRRDYAAVLNSVMQKMKEDLKALRGEPDEQESYMRFVQHIIVLIKSHGVNICPVDPFFTQPGEDFSPPMEDPQLHSAGIMGYGIRLGEGDTTVYGTLFHYLYQNFKVALVNDKLAEECRILEKAMDNEHVFSFVLTKILPAIIWATSKVPEAWPLLDVYAGALRNLLTRSILSRELGEQSMKDVTALIHYILTWMRTIFRESHTSMTLRQLHILVQLVNLASLMRPTLVAYLCSGAQVDEEHREVEQSFSLFTHFATIAAAGLERDGRQVAGRGGTIILRMPHLFEGVPDLFNGPFFGSGRELSPQVDSFANTISNDVSKNWIVHDTSVSINTPGRGPGGMGSTQSGQGAGYEMFEYEALADRLKVLLMDWIPPVTDGRVRKKALEAVEDDLIF</sequence>
<dbReference type="GO" id="GO:0035361">
    <property type="term" value="C:Cul8-RING ubiquitin ligase complex"/>
    <property type="evidence" value="ECO:0007669"/>
    <property type="project" value="TreeGrafter"/>
</dbReference>
<protein>
    <submittedName>
        <fullName evidence="1">Uncharacterized protein</fullName>
    </submittedName>
</protein>
<dbReference type="GO" id="GO:0005634">
    <property type="term" value="C:nucleus"/>
    <property type="evidence" value="ECO:0007669"/>
    <property type="project" value="InterPro"/>
</dbReference>
<dbReference type="PANTHER" id="PTHR28122:SF1">
    <property type="entry name" value="E3 UBIQUITIN-PROTEIN LIGASE SUBSTRATE RECEPTOR MMS22"/>
    <property type="match status" value="1"/>
</dbReference>
<comment type="caution">
    <text evidence="1">The sequence shown here is derived from an EMBL/GenBank/DDBJ whole genome shotgun (WGS) entry which is preliminary data.</text>
</comment>